<accession>A0ABV3DJ65</accession>
<evidence type="ECO:0000256" key="6">
    <source>
        <dbReference type="ARBA" id="ARBA00023004"/>
    </source>
</evidence>
<evidence type="ECO:0000259" key="7">
    <source>
        <dbReference type="Pfam" id="PF02668"/>
    </source>
</evidence>
<dbReference type="InterPro" id="IPR051323">
    <property type="entry name" value="AtsK-like"/>
</dbReference>
<comment type="cofactor">
    <cofactor evidence="1">
        <name>Fe(2+)</name>
        <dbReference type="ChEBI" id="CHEBI:29033"/>
    </cofactor>
</comment>
<comment type="caution">
    <text evidence="8">The sequence shown here is derived from an EMBL/GenBank/DDBJ whole genome shotgun (WGS) entry which is preliminary data.</text>
</comment>
<keyword evidence="4 8" id="KW-0223">Dioxygenase</keyword>
<evidence type="ECO:0000256" key="4">
    <source>
        <dbReference type="ARBA" id="ARBA00022964"/>
    </source>
</evidence>
<dbReference type="Gene3D" id="3.60.130.10">
    <property type="entry name" value="Clavaminate synthase-like"/>
    <property type="match status" value="1"/>
</dbReference>
<evidence type="ECO:0000313" key="9">
    <source>
        <dbReference type="Proteomes" id="UP001551482"/>
    </source>
</evidence>
<comment type="similarity">
    <text evidence="2">Belongs to the TfdA dioxygenase family.</text>
</comment>
<proteinExistence type="inferred from homology"/>
<dbReference type="EMBL" id="JBEZFP010000050">
    <property type="protein sequence ID" value="MEU8135797.1"/>
    <property type="molecule type" value="Genomic_DNA"/>
</dbReference>
<keyword evidence="3" id="KW-0479">Metal-binding</keyword>
<evidence type="ECO:0000256" key="1">
    <source>
        <dbReference type="ARBA" id="ARBA00001954"/>
    </source>
</evidence>
<name>A0ABV3DJ65_9ACTN</name>
<dbReference type="InterPro" id="IPR003819">
    <property type="entry name" value="TauD/TfdA-like"/>
</dbReference>
<evidence type="ECO:0000256" key="3">
    <source>
        <dbReference type="ARBA" id="ARBA00022723"/>
    </source>
</evidence>
<dbReference type="PANTHER" id="PTHR30468:SF5">
    <property type="entry name" value="ALPHA-KETOGLUTARATE-DEPENDENT SULFATE ESTER DIOXYGENASE"/>
    <property type="match status" value="1"/>
</dbReference>
<evidence type="ECO:0000256" key="2">
    <source>
        <dbReference type="ARBA" id="ARBA00005896"/>
    </source>
</evidence>
<dbReference type="GO" id="GO:0051213">
    <property type="term" value="F:dioxygenase activity"/>
    <property type="evidence" value="ECO:0007669"/>
    <property type="project" value="UniProtKB-KW"/>
</dbReference>
<dbReference type="SUPFAM" id="SSF51197">
    <property type="entry name" value="Clavaminate synthase-like"/>
    <property type="match status" value="1"/>
</dbReference>
<dbReference type="Pfam" id="PF02668">
    <property type="entry name" value="TauD"/>
    <property type="match status" value="1"/>
</dbReference>
<dbReference type="Proteomes" id="UP001551482">
    <property type="component" value="Unassembled WGS sequence"/>
</dbReference>
<evidence type="ECO:0000256" key="5">
    <source>
        <dbReference type="ARBA" id="ARBA00023002"/>
    </source>
</evidence>
<dbReference type="PANTHER" id="PTHR30468">
    <property type="entry name" value="ALPHA-KETOGLUTARATE-DEPENDENT SULFONATE DIOXYGENASE"/>
    <property type="match status" value="1"/>
</dbReference>
<dbReference type="InterPro" id="IPR042098">
    <property type="entry name" value="TauD-like_sf"/>
</dbReference>
<reference evidence="8 9" key="1">
    <citation type="submission" date="2024-06" db="EMBL/GenBank/DDBJ databases">
        <title>The Natural Products Discovery Center: Release of the First 8490 Sequenced Strains for Exploring Actinobacteria Biosynthetic Diversity.</title>
        <authorList>
            <person name="Kalkreuter E."/>
            <person name="Kautsar S.A."/>
            <person name="Yang D."/>
            <person name="Bader C.D."/>
            <person name="Teijaro C.N."/>
            <person name="Fluegel L."/>
            <person name="Davis C.M."/>
            <person name="Simpson J.R."/>
            <person name="Lauterbach L."/>
            <person name="Steele A.D."/>
            <person name="Gui C."/>
            <person name="Meng S."/>
            <person name="Li G."/>
            <person name="Viehrig K."/>
            <person name="Ye F."/>
            <person name="Su P."/>
            <person name="Kiefer A.F."/>
            <person name="Nichols A."/>
            <person name="Cepeda A.J."/>
            <person name="Yan W."/>
            <person name="Fan B."/>
            <person name="Jiang Y."/>
            <person name="Adhikari A."/>
            <person name="Zheng C.-J."/>
            <person name="Schuster L."/>
            <person name="Cowan T.M."/>
            <person name="Smanski M.J."/>
            <person name="Chevrette M.G."/>
            <person name="De Carvalho L.P.S."/>
            <person name="Shen B."/>
        </authorList>
    </citation>
    <scope>NUCLEOTIDE SEQUENCE [LARGE SCALE GENOMIC DNA]</scope>
    <source>
        <strain evidence="8 9">NPDC048946</strain>
    </source>
</reference>
<gene>
    <name evidence="8" type="ORF">AB0C36_20035</name>
</gene>
<protein>
    <submittedName>
        <fullName evidence="8">TauD/TfdA family dioxygenase</fullName>
    </submittedName>
</protein>
<keyword evidence="9" id="KW-1185">Reference proteome</keyword>
<evidence type="ECO:0000313" key="8">
    <source>
        <dbReference type="EMBL" id="MEU8135797.1"/>
    </source>
</evidence>
<feature type="domain" description="TauD/TfdA-like" evidence="7">
    <location>
        <begin position="24"/>
        <end position="285"/>
    </location>
</feature>
<keyword evidence="5" id="KW-0560">Oxidoreductase</keyword>
<organism evidence="8 9">
    <name type="scientific">Streptodolium elevatio</name>
    <dbReference type="NCBI Taxonomy" id="3157996"/>
    <lineage>
        <taxon>Bacteria</taxon>
        <taxon>Bacillati</taxon>
        <taxon>Actinomycetota</taxon>
        <taxon>Actinomycetes</taxon>
        <taxon>Kitasatosporales</taxon>
        <taxon>Streptomycetaceae</taxon>
        <taxon>Streptodolium</taxon>
    </lineage>
</organism>
<sequence length="311" mass="33779">MTATTLDTTTTPAATAAATGVTVTKVAGRIGAVIGGVRLSGDLDEATVQAIRDALHAHKVVFFRGQEHLTDETQLEFTRLLGTPIGHPTVNLEGEYVLPITSEYGGAADQWHTDVTFVPAYPLASILRGIQIPEAGGDTVWANTATAYDELTPELKELANSLRAVHTNVYDYAGFSPDKDPEAFKKYQEVFASTKYETEHPVVRVHPVTGERTLLLGGFVQRIQGYSREDSKLLIDLLQGHVTRIENTVRWSWQAGDVAIWDNRATQHRAVSDFGRVTRVLHRTTVDGDIPVGVDGRASTPIKPTPAEAAA</sequence>
<keyword evidence="6" id="KW-0408">Iron</keyword>